<dbReference type="AlphaFoldDB" id="A0A2P7QQZ9"/>
<keyword evidence="3" id="KW-1185">Reference proteome</keyword>
<dbReference type="InterPro" id="IPR025295">
    <property type="entry name" value="eCIS_core_dom"/>
</dbReference>
<gene>
    <name evidence="2" type="ORF">C7I55_08615</name>
</gene>
<sequence>MSAHSNHMRSLTPGEIALCRGVFPDALPYEDVRLCDGPAVNDLAERAFHNRNTAITLRRTIYFRVRYCRDFAHAGDEARRLFLHEMTHVWQWRTLGVPRFLLRYGRELAGCRLDAAAMYRYEGDPRPFSRCRLEAQAEMVGDYQRPSLRPLIAPRLQGTGLYGL</sequence>
<evidence type="ECO:0000313" key="2">
    <source>
        <dbReference type="EMBL" id="PSJ40396.1"/>
    </source>
</evidence>
<proteinExistence type="predicted"/>
<name>A0A2P7QQZ9_9SPHN</name>
<feature type="domain" description="eCIS core" evidence="1">
    <location>
        <begin position="30"/>
        <end position="93"/>
    </location>
</feature>
<reference evidence="2 3" key="1">
    <citation type="submission" date="2018-03" db="EMBL/GenBank/DDBJ databases">
        <title>The draft genome of Sphingosinicella sp. GL-C-18.</title>
        <authorList>
            <person name="Liu L."/>
            <person name="Li L."/>
            <person name="Liang L."/>
            <person name="Zhang X."/>
            <person name="Wang T."/>
        </authorList>
    </citation>
    <scope>NUCLEOTIDE SEQUENCE [LARGE SCALE GENOMIC DNA]</scope>
    <source>
        <strain evidence="2 3">GL-C-18</strain>
    </source>
</reference>
<organism evidence="2 3">
    <name type="scientific">Allosphingosinicella deserti</name>
    <dbReference type="NCBI Taxonomy" id="2116704"/>
    <lineage>
        <taxon>Bacteria</taxon>
        <taxon>Pseudomonadati</taxon>
        <taxon>Pseudomonadota</taxon>
        <taxon>Alphaproteobacteria</taxon>
        <taxon>Sphingomonadales</taxon>
        <taxon>Sphingomonadaceae</taxon>
        <taxon>Allosphingosinicella</taxon>
    </lineage>
</organism>
<evidence type="ECO:0000313" key="3">
    <source>
        <dbReference type="Proteomes" id="UP000241167"/>
    </source>
</evidence>
<dbReference type="EMBL" id="PXYI01000003">
    <property type="protein sequence ID" value="PSJ40396.1"/>
    <property type="molecule type" value="Genomic_DNA"/>
</dbReference>
<evidence type="ECO:0000259" key="1">
    <source>
        <dbReference type="Pfam" id="PF13699"/>
    </source>
</evidence>
<dbReference type="Proteomes" id="UP000241167">
    <property type="component" value="Unassembled WGS sequence"/>
</dbReference>
<dbReference type="RefSeq" id="WP_106512548.1">
    <property type="nucleotide sequence ID" value="NZ_PXYI01000003.1"/>
</dbReference>
<protein>
    <recommendedName>
        <fullName evidence="1">eCIS core domain-containing protein</fullName>
    </recommendedName>
</protein>
<dbReference type="Pfam" id="PF13699">
    <property type="entry name" value="eCIS_core"/>
    <property type="match status" value="1"/>
</dbReference>
<dbReference type="OrthoDB" id="8686772at2"/>
<comment type="caution">
    <text evidence="2">The sequence shown here is derived from an EMBL/GenBank/DDBJ whole genome shotgun (WGS) entry which is preliminary data.</text>
</comment>
<accession>A0A2P7QQZ9</accession>